<evidence type="ECO:0000313" key="2">
    <source>
        <dbReference type="EMBL" id="KAJ1138334.1"/>
    </source>
</evidence>
<reference evidence="2" key="1">
    <citation type="journal article" date="2022" name="bioRxiv">
        <title>Sequencing and chromosome-scale assembly of the giantPleurodeles waltlgenome.</title>
        <authorList>
            <person name="Brown T."/>
            <person name="Elewa A."/>
            <person name="Iarovenko S."/>
            <person name="Subramanian E."/>
            <person name="Araus A.J."/>
            <person name="Petzold A."/>
            <person name="Susuki M."/>
            <person name="Suzuki K.-i.T."/>
            <person name="Hayashi T."/>
            <person name="Toyoda A."/>
            <person name="Oliveira C."/>
            <person name="Osipova E."/>
            <person name="Leigh N.D."/>
            <person name="Simon A."/>
            <person name="Yun M.H."/>
        </authorList>
    </citation>
    <scope>NUCLEOTIDE SEQUENCE</scope>
    <source>
        <strain evidence="2">20211129_DDA</strain>
        <tissue evidence="2">Liver</tissue>
    </source>
</reference>
<proteinExistence type="predicted"/>
<dbReference type="EMBL" id="JANPWB010000010">
    <property type="protein sequence ID" value="KAJ1138334.1"/>
    <property type="molecule type" value="Genomic_DNA"/>
</dbReference>
<feature type="region of interest" description="Disordered" evidence="1">
    <location>
        <begin position="87"/>
        <end position="109"/>
    </location>
</feature>
<evidence type="ECO:0000313" key="3">
    <source>
        <dbReference type="Proteomes" id="UP001066276"/>
    </source>
</evidence>
<feature type="compositionally biased region" description="Polar residues" evidence="1">
    <location>
        <begin position="1"/>
        <end position="10"/>
    </location>
</feature>
<sequence length="151" mass="15588">MFLGPGSTSVWVGDPRGPATSRRLSHRLRRIFGRQDGPLDLARGFARKSGTAQALSFHAPSASSAIACPQATARPQAADAGGRILSLGRRGMRPGLSTGPRAPSTAGSRHLLLRGAPVVTTAPWGSPTGLQYVAGAGFTQPTPALTHVGSW</sequence>
<dbReference type="AlphaFoldDB" id="A0AAV7QGY4"/>
<gene>
    <name evidence="2" type="ORF">NDU88_004721</name>
</gene>
<accession>A0AAV7QGY4</accession>
<organism evidence="2 3">
    <name type="scientific">Pleurodeles waltl</name>
    <name type="common">Iberian ribbed newt</name>
    <dbReference type="NCBI Taxonomy" id="8319"/>
    <lineage>
        <taxon>Eukaryota</taxon>
        <taxon>Metazoa</taxon>
        <taxon>Chordata</taxon>
        <taxon>Craniata</taxon>
        <taxon>Vertebrata</taxon>
        <taxon>Euteleostomi</taxon>
        <taxon>Amphibia</taxon>
        <taxon>Batrachia</taxon>
        <taxon>Caudata</taxon>
        <taxon>Salamandroidea</taxon>
        <taxon>Salamandridae</taxon>
        <taxon>Pleurodelinae</taxon>
        <taxon>Pleurodeles</taxon>
    </lineage>
</organism>
<feature type="region of interest" description="Disordered" evidence="1">
    <location>
        <begin position="1"/>
        <end position="22"/>
    </location>
</feature>
<evidence type="ECO:0000256" key="1">
    <source>
        <dbReference type="SAM" id="MobiDB-lite"/>
    </source>
</evidence>
<protein>
    <submittedName>
        <fullName evidence="2">Uncharacterized protein</fullName>
    </submittedName>
</protein>
<dbReference type="Proteomes" id="UP001066276">
    <property type="component" value="Chromosome 6"/>
</dbReference>
<comment type="caution">
    <text evidence="2">The sequence shown here is derived from an EMBL/GenBank/DDBJ whole genome shotgun (WGS) entry which is preliminary data.</text>
</comment>
<name>A0AAV7QGY4_PLEWA</name>
<keyword evidence="3" id="KW-1185">Reference proteome</keyword>